<feature type="domain" description="BRCT" evidence="6">
    <location>
        <begin position="572"/>
        <end position="649"/>
    </location>
</feature>
<evidence type="ECO:0000259" key="6">
    <source>
        <dbReference type="PROSITE" id="PS50172"/>
    </source>
</evidence>
<dbReference type="GO" id="GO:0000278">
    <property type="term" value="P:mitotic cell cycle"/>
    <property type="evidence" value="ECO:0007669"/>
    <property type="project" value="TreeGrafter"/>
</dbReference>
<evidence type="ECO:0000256" key="2">
    <source>
        <dbReference type="ARBA" id="ARBA00022771"/>
    </source>
</evidence>
<organism evidence="8">
    <name type="scientific">Aphanomyces invadans</name>
    <dbReference type="NCBI Taxonomy" id="157072"/>
    <lineage>
        <taxon>Eukaryota</taxon>
        <taxon>Sar</taxon>
        <taxon>Stramenopiles</taxon>
        <taxon>Oomycota</taxon>
        <taxon>Saprolegniomycetes</taxon>
        <taxon>Saprolegniales</taxon>
        <taxon>Verrucalvaceae</taxon>
        <taxon>Aphanomyces</taxon>
    </lineage>
</organism>
<dbReference type="SMART" id="SM00292">
    <property type="entry name" value="BRCT"/>
    <property type="match status" value="3"/>
</dbReference>
<reference evidence="8" key="1">
    <citation type="submission" date="2013-12" db="EMBL/GenBank/DDBJ databases">
        <title>The Genome Sequence of Aphanomyces invadans NJM9701.</title>
        <authorList>
            <consortium name="The Broad Institute Genomics Platform"/>
            <person name="Russ C."/>
            <person name="Tyler B."/>
            <person name="van West P."/>
            <person name="Dieguez-Uribeondo J."/>
            <person name="Young S.K."/>
            <person name="Zeng Q."/>
            <person name="Gargeya S."/>
            <person name="Fitzgerald M."/>
            <person name="Abouelleil A."/>
            <person name="Alvarado L."/>
            <person name="Chapman S.B."/>
            <person name="Gainer-Dewar J."/>
            <person name="Goldberg J."/>
            <person name="Griggs A."/>
            <person name="Gujja S."/>
            <person name="Hansen M."/>
            <person name="Howarth C."/>
            <person name="Imamovic A."/>
            <person name="Ireland A."/>
            <person name="Larimer J."/>
            <person name="McCowan C."/>
            <person name="Murphy C."/>
            <person name="Pearson M."/>
            <person name="Poon T.W."/>
            <person name="Priest M."/>
            <person name="Roberts A."/>
            <person name="Saif S."/>
            <person name="Shea T."/>
            <person name="Sykes S."/>
            <person name="Wortman J."/>
            <person name="Nusbaum C."/>
            <person name="Birren B."/>
        </authorList>
    </citation>
    <scope>NUCLEOTIDE SEQUENCE [LARGE SCALE GENOMIC DNA]</scope>
    <source>
        <strain evidence="8">NJM9701</strain>
    </source>
</reference>
<keyword evidence="1" id="KW-0479">Metal-binding</keyword>
<name>A0A024UF69_9STRA</name>
<dbReference type="RefSeq" id="XP_008867244.1">
    <property type="nucleotide sequence ID" value="XM_008869022.1"/>
</dbReference>
<feature type="compositionally biased region" description="Polar residues" evidence="5">
    <location>
        <begin position="237"/>
        <end position="251"/>
    </location>
</feature>
<evidence type="ECO:0000259" key="7">
    <source>
        <dbReference type="PROSITE" id="PS50199"/>
    </source>
</evidence>
<accession>A0A024UF69</accession>
<gene>
    <name evidence="8" type="ORF">H310_04608</name>
</gene>
<dbReference type="SUPFAM" id="SSF90209">
    <property type="entry name" value="Ran binding protein zinc finger-like"/>
    <property type="match status" value="1"/>
</dbReference>
<dbReference type="CDD" id="cd17716">
    <property type="entry name" value="BRCT_microcephalin_rpt1"/>
    <property type="match status" value="1"/>
</dbReference>
<feature type="domain" description="BRCT" evidence="6">
    <location>
        <begin position="33"/>
        <end position="99"/>
    </location>
</feature>
<evidence type="ECO:0000256" key="5">
    <source>
        <dbReference type="SAM" id="MobiDB-lite"/>
    </source>
</evidence>
<dbReference type="Pfam" id="PF00533">
    <property type="entry name" value="BRCT"/>
    <property type="match status" value="1"/>
</dbReference>
<dbReference type="AlphaFoldDB" id="A0A024UF69"/>
<proteinExistence type="predicted"/>
<feature type="compositionally biased region" description="Polar residues" evidence="5">
    <location>
        <begin position="213"/>
        <end position="222"/>
    </location>
</feature>
<dbReference type="STRING" id="157072.A0A024UF69"/>
<dbReference type="InterPro" id="IPR036420">
    <property type="entry name" value="BRCT_dom_sf"/>
</dbReference>
<evidence type="ECO:0008006" key="9">
    <source>
        <dbReference type="Google" id="ProtNLM"/>
    </source>
</evidence>
<dbReference type="eggNOG" id="KOG4362">
    <property type="taxonomic scope" value="Eukaryota"/>
</dbReference>
<dbReference type="GeneID" id="20081658"/>
<evidence type="ECO:0000313" key="8">
    <source>
        <dbReference type="EMBL" id="ETW04288.1"/>
    </source>
</evidence>
<keyword evidence="3" id="KW-0862">Zinc</keyword>
<protein>
    <recommendedName>
        <fullName evidence="9">RanBP2-type domain-containing protein</fullName>
    </recommendedName>
</protein>
<dbReference type="GO" id="GO:0008270">
    <property type="term" value="F:zinc ion binding"/>
    <property type="evidence" value="ECO:0007669"/>
    <property type="project" value="UniProtKB-KW"/>
</dbReference>
<evidence type="ECO:0000256" key="1">
    <source>
        <dbReference type="ARBA" id="ARBA00022723"/>
    </source>
</evidence>
<keyword evidence="2 4" id="KW-0863">Zinc-finger</keyword>
<evidence type="ECO:0000256" key="3">
    <source>
        <dbReference type="ARBA" id="ARBA00022833"/>
    </source>
</evidence>
<dbReference type="Gene3D" id="4.10.1060.10">
    <property type="entry name" value="Zinc finger, RanBP2-type"/>
    <property type="match status" value="1"/>
</dbReference>
<dbReference type="InterPro" id="IPR036443">
    <property type="entry name" value="Znf_RanBP2_sf"/>
</dbReference>
<dbReference type="InterPro" id="IPR022047">
    <property type="entry name" value="Microcephalin-like"/>
</dbReference>
<feature type="region of interest" description="Disordered" evidence="5">
    <location>
        <begin position="213"/>
        <end position="251"/>
    </location>
</feature>
<dbReference type="PROSITE" id="PS50199">
    <property type="entry name" value="ZF_RANBP2_2"/>
    <property type="match status" value="1"/>
</dbReference>
<dbReference type="SUPFAM" id="SSF52113">
    <property type="entry name" value="BRCT domain"/>
    <property type="match status" value="3"/>
</dbReference>
<evidence type="ECO:0000256" key="4">
    <source>
        <dbReference type="PROSITE-ProRule" id="PRU00322"/>
    </source>
</evidence>
<dbReference type="VEuPathDB" id="FungiDB:H310_04608"/>
<dbReference type="InterPro" id="IPR001876">
    <property type="entry name" value="Znf_RanBP2"/>
</dbReference>
<dbReference type="PANTHER" id="PTHR14625:SF3">
    <property type="entry name" value="MICROCEPHALIN"/>
    <property type="match status" value="1"/>
</dbReference>
<feature type="domain" description="RanBP2-type" evidence="7">
    <location>
        <begin position="255"/>
        <end position="284"/>
    </location>
</feature>
<dbReference type="Pfam" id="PF16589">
    <property type="entry name" value="BRCT_2"/>
    <property type="match status" value="1"/>
</dbReference>
<dbReference type="InterPro" id="IPR001357">
    <property type="entry name" value="BRCT_dom"/>
</dbReference>
<dbReference type="CDD" id="cd17751">
    <property type="entry name" value="BRCT_microcephalin_rpt3"/>
    <property type="match status" value="1"/>
</dbReference>
<feature type="region of interest" description="Disordered" evidence="5">
    <location>
        <begin position="103"/>
        <end position="127"/>
    </location>
</feature>
<dbReference type="Gene3D" id="3.40.50.10190">
    <property type="entry name" value="BRCT domain"/>
    <property type="match status" value="3"/>
</dbReference>
<feature type="compositionally biased region" description="Basic and acidic residues" evidence="5">
    <location>
        <begin position="375"/>
        <end position="390"/>
    </location>
</feature>
<dbReference type="SMART" id="SM00547">
    <property type="entry name" value="ZnF_RBZ"/>
    <property type="match status" value="1"/>
</dbReference>
<feature type="domain" description="BRCT" evidence="6">
    <location>
        <begin position="505"/>
        <end position="563"/>
    </location>
</feature>
<feature type="compositionally biased region" description="Polar residues" evidence="5">
    <location>
        <begin position="321"/>
        <end position="331"/>
    </location>
</feature>
<dbReference type="PROSITE" id="PS50172">
    <property type="entry name" value="BRCT"/>
    <property type="match status" value="3"/>
</dbReference>
<dbReference type="PROSITE" id="PS01358">
    <property type="entry name" value="ZF_RANBP2_1"/>
    <property type="match status" value="1"/>
</dbReference>
<dbReference type="OrthoDB" id="2384350at2759"/>
<feature type="region of interest" description="Disordered" evidence="5">
    <location>
        <begin position="301"/>
        <end position="403"/>
    </location>
</feature>
<dbReference type="PANTHER" id="PTHR14625">
    <property type="entry name" value="MICROCEPHALIN"/>
    <property type="match status" value="1"/>
</dbReference>
<dbReference type="EMBL" id="KI913958">
    <property type="protein sequence ID" value="ETW04288.1"/>
    <property type="molecule type" value="Genomic_DNA"/>
</dbReference>
<sequence length="660" mass="71025">MGRGPSPVLKGVKCIVDVRMSAGDADVDCSAAVSEKLESLGAKVMKRLGRDTTHVVWLNGNRNVREDTLKRNEVKLVGPLWVEACLQTATRVPETKFFPVETTANKSTPLPTPAAEKKKRRRSSLMEPRREDVFDELTTPIKKSRRKTLEQVTPLAITLTPQEGVQARSLSLCRQSRSPDCDEISQSTTPANLPTVHEAFDLPSQSDIRVTRQSIESNNPTPLSKAAPASKRETKRLSTPASTARATPKSTAKVVNQDWPCPSCTFDNHRLAKRCKLCGTPSTGGKPSHVTELTDDLVATKPSTRHCNKQAGVPTTPSPLPSSKQRQSTPIIGTPKQRPLAQRRISTAKSPSIPRVKPGTPDKTTKVGKSPPEATKAKKIGDKYSDKSTEDAPNQLTKRKRVKSLESIRAVKAKMSYTSTAVEEKAMKTPPKKSATSNRATTAMSTATTATPVNGVSGFRPASVGSKTKRISRHVISVSGATLDTRLLLESSMREIDSSSGGGKSRIVDDFAAPVTHVVVSDTSKRTMKILFGLAQGAHIVSDAWVYSSLEAKKWLDETPFLMAQYPVPKTRPPRLFQGIKVYVASGVDPPKATLQALIVAAGGQACTQMTVASVCIGVEPAVGRRAKQAGIPMVSPKWLFDSLARGELGAVAPDGSGQS</sequence>